<sequence length="94" mass="10443">MCFIPSSSLSGQFSEHVFKALQLDSRSPEDPAIVQPCVTVLQKLNNQFYSGLTKEAQVILAQPSMMVLVLQQLLFRLVGFQKEQLIATTLSSMP</sequence>
<organism evidence="1 2">
    <name type="scientific">Hibiscus sabdariffa</name>
    <name type="common">roselle</name>
    <dbReference type="NCBI Taxonomy" id="183260"/>
    <lineage>
        <taxon>Eukaryota</taxon>
        <taxon>Viridiplantae</taxon>
        <taxon>Streptophyta</taxon>
        <taxon>Embryophyta</taxon>
        <taxon>Tracheophyta</taxon>
        <taxon>Spermatophyta</taxon>
        <taxon>Magnoliopsida</taxon>
        <taxon>eudicotyledons</taxon>
        <taxon>Gunneridae</taxon>
        <taxon>Pentapetalae</taxon>
        <taxon>rosids</taxon>
        <taxon>malvids</taxon>
        <taxon>Malvales</taxon>
        <taxon>Malvaceae</taxon>
        <taxon>Malvoideae</taxon>
        <taxon>Hibiscus</taxon>
    </lineage>
</organism>
<evidence type="ECO:0000313" key="1">
    <source>
        <dbReference type="EMBL" id="KAK8600252.1"/>
    </source>
</evidence>
<dbReference type="Proteomes" id="UP001472677">
    <property type="component" value="Unassembled WGS sequence"/>
</dbReference>
<evidence type="ECO:0000313" key="2">
    <source>
        <dbReference type="Proteomes" id="UP001472677"/>
    </source>
</evidence>
<gene>
    <name evidence="1" type="ORF">V6N12_050108</name>
</gene>
<name>A0ABR2GBH1_9ROSI</name>
<dbReference type="EMBL" id="JBBPBM010000001">
    <property type="protein sequence ID" value="KAK8600252.1"/>
    <property type="molecule type" value="Genomic_DNA"/>
</dbReference>
<accession>A0ABR2GBH1</accession>
<keyword evidence="2" id="KW-1185">Reference proteome</keyword>
<comment type="caution">
    <text evidence="1">The sequence shown here is derived from an EMBL/GenBank/DDBJ whole genome shotgun (WGS) entry which is preliminary data.</text>
</comment>
<protein>
    <submittedName>
        <fullName evidence="1">Uncharacterized protein</fullName>
    </submittedName>
</protein>
<reference evidence="1 2" key="1">
    <citation type="journal article" date="2024" name="G3 (Bethesda)">
        <title>Genome assembly of Hibiscus sabdariffa L. provides insights into metabolisms of medicinal natural products.</title>
        <authorList>
            <person name="Kim T."/>
        </authorList>
    </citation>
    <scope>NUCLEOTIDE SEQUENCE [LARGE SCALE GENOMIC DNA]</scope>
    <source>
        <strain evidence="1">TK-2024</strain>
        <tissue evidence="1">Old leaves</tissue>
    </source>
</reference>
<proteinExistence type="predicted"/>